<evidence type="ECO:0000256" key="6">
    <source>
        <dbReference type="ARBA" id="ARBA00049253"/>
    </source>
</evidence>
<dbReference type="InterPro" id="IPR036660">
    <property type="entry name" value="Fe-S_hydroAse_TtdB_cat_sf"/>
</dbReference>
<dbReference type="NCBIfam" id="NF006082">
    <property type="entry name" value="PRK08228.1"/>
    <property type="match status" value="1"/>
</dbReference>
<evidence type="ECO:0000256" key="1">
    <source>
        <dbReference type="ARBA" id="ARBA00008876"/>
    </source>
</evidence>
<comment type="subunit">
    <text evidence="2">Heterotetramer of two alpha and two beta subunits.</text>
</comment>
<name>K1KKW7_9BURK</name>
<keyword evidence="9" id="KW-1185">Reference proteome</keyword>
<protein>
    <recommendedName>
        <fullName evidence="5">L(+)-tartrate dehydratase subunit beta</fullName>
        <ecNumber evidence="4">4.2.1.32</ecNumber>
    </recommendedName>
</protein>
<evidence type="ECO:0000256" key="2">
    <source>
        <dbReference type="ARBA" id="ARBA00011103"/>
    </source>
</evidence>
<dbReference type="Proteomes" id="UP000005835">
    <property type="component" value="Unassembled WGS sequence"/>
</dbReference>
<dbReference type="EC" id="4.2.1.32" evidence="4"/>
<feature type="domain" description="Fe-S hydro-lyase tartrate dehydratase beta-type catalytic" evidence="7">
    <location>
        <begin position="6"/>
        <end position="181"/>
    </location>
</feature>
<accession>K1KKW7</accession>
<proteinExistence type="inferred from homology"/>
<comment type="catalytic activity">
    <reaction evidence="6">
        <text>(2R,3R)-tartrate = oxaloacetate + H2O</text>
        <dbReference type="Rhea" id="RHEA:15413"/>
        <dbReference type="ChEBI" id="CHEBI:15377"/>
        <dbReference type="ChEBI" id="CHEBI:16452"/>
        <dbReference type="ChEBI" id="CHEBI:30924"/>
        <dbReference type="EC" id="4.2.1.32"/>
    </reaction>
</comment>
<dbReference type="HOGENOM" id="CLU_098588_0_0_4"/>
<organism evidence="8 9">
    <name type="scientific">Sutterella wadsworthensis 2_1_59BFAA</name>
    <dbReference type="NCBI Taxonomy" id="742823"/>
    <lineage>
        <taxon>Bacteria</taxon>
        <taxon>Pseudomonadati</taxon>
        <taxon>Pseudomonadota</taxon>
        <taxon>Betaproteobacteria</taxon>
        <taxon>Burkholderiales</taxon>
        <taxon>Sutterellaceae</taxon>
        <taxon>Sutterella</taxon>
    </lineage>
</organism>
<dbReference type="OrthoDB" id="9798978at2"/>
<dbReference type="eggNOG" id="COG1838">
    <property type="taxonomic scope" value="Bacteria"/>
</dbReference>
<evidence type="ECO:0000259" key="7">
    <source>
        <dbReference type="Pfam" id="PF05683"/>
    </source>
</evidence>
<evidence type="ECO:0000256" key="4">
    <source>
        <dbReference type="ARBA" id="ARBA00039027"/>
    </source>
</evidence>
<dbReference type="SUPFAM" id="SSF117457">
    <property type="entry name" value="FumA C-terminal domain-like"/>
    <property type="match status" value="1"/>
</dbReference>
<reference evidence="8 9" key="1">
    <citation type="submission" date="2012-05" db="EMBL/GenBank/DDBJ databases">
        <title>The Genome Sequence of Sutterella wadsworthensis 2_1_59BFAA.</title>
        <authorList>
            <consortium name="The Broad Institute Genome Sequencing Platform"/>
            <person name="Earl A."/>
            <person name="Ward D."/>
            <person name="Feldgarden M."/>
            <person name="Gevers D."/>
            <person name="Daigneault M."/>
            <person name="Strauss J."/>
            <person name="Allen-Vercoe E."/>
            <person name="Walker B."/>
            <person name="Young S.K."/>
            <person name="Zeng Q."/>
            <person name="Gargeya S."/>
            <person name="Fitzgerald M."/>
            <person name="Haas B."/>
            <person name="Abouelleil A."/>
            <person name="Alvarado L."/>
            <person name="Arachchi H.M."/>
            <person name="Berlin A.M."/>
            <person name="Chapman S.B."/>
            <person name="Goldberg J."/>
            <person name="Griggs A."/>
            <person name="Gujja S."/>
            <person name="Hansen M."/>
            <person name="Howarth C."/>
            <person name="Imamovic A."/>
            <person name="Larimer J."/>
            <person name="McCowen C."/>
            <person name="Montmayeur A."/>
            <person name="Murphy C."/>
            <person name="Neiman D."/>
            <person name="Pearson M."/>
            <person name="Priest M."/>
            <person name="Roberts A."/>
            <person name="Saif S."/>
            <person name="Shea T."/>
            <person name="Sisk P."/>
            <person name="Sykes S."/>
            <person name="Wortman J."/>
            <person name="Nusbaum C."/>
            <person name="Birren B."/>
        </authorList>
    </citation>
    <scope>NUCLEOTIDE SEQUENCE [LARGE SCALE GENOMIC DNA]</scope>
    <source>
        <strain evidence="8 9">2_1_59BFAA</strain>
    </source>
</reference>
<keyword evidence="3 8" id="KW-0456">Lyase</keyword>
<comment type="similarity">
    <text evidence="1">Belongs to the class-I fumarase family.</text>
</comment>
<dbReference type="InterPro" id="IPR004647">
    <property type="entry name" value="Fe-S_hydro-lyase_TtdB-typ_cat"/>
</dbReference>
<sequence length="205" mass="22739">MTKKVLTTPVSDADIESLKIGDVFYLSGALITSRDMVHFRHVEEGMDLPYDLAGKAIFHAGPIMVPDDKSRSGFRVVSIGPTTSMRMEKYEREFLRKTGVKIVVGKGGMGPETAAGCQESKAVHCVFPGGCAVLAAECVEEVEERHWPELGQPESMWVMRVKEFGPLIVSIDAHGGNLFEKNKAEFNRLKEPIVEEICSKVNYRH</sequence>
<dbReference type="AlphaFoldDB" id="K1KKW7"/>
<dbReference type="STRING" id="742823.HMPREF9465_00037"/>
<evidence type="ECO:0000313" key="8">
    <source>
        <dbReference type="EMBL" id="EKB32354.1"/>
    </source>
</evidence>
<comment type="caution">
    <text evidence="8">The sequence shown here is derived from an EMBL/GenBank/DDBJ whole genome shotgun (WGS) entry which is preliminary data.</text>
</comment>
<gene>
    <name evidence="8" type="ORF">HMPREF9465_00037</name>
</gene>
<dbReference type="NCBIfam" id="TIGR00723">
    <property type="entry name" value="ttdB_fumA_fumB"/>
    <property type="match status" value="1"/>
</dbReference>
<dbReference type="PATRIC" id="fig|742823.3.peg.39"/>
<evidence type="ECO:0000313" key="9">
    <source>
        <dbReference type="Proteomes" id="UP000005835"/>
    </source>
</evidence>
<dbReference type="GO" id="GO:0008730">
    <property type="term" value="F:L(+)-tartrate dehydratase activity"/>
    <property type="evidence" value="ECO:0007669"/>
    <property type="project" value="UniProtKB-EC"/>
</dbReference>
<dbReference type="Gene3D" id="3.20.130.10">
    <property type="entry name" value="Fe-S hydro-lyase, tartrate dehydratase beta-type, catalytic domain"/>
    <property type="match status" value="1"/>
</dbReference>
<dbReference type="PANTHER" id="PTHR43351:SF3">
    <property type="entry name" value="L(+)-TARTRATE DEHYDRATASE SUBUNIT BETA"/>
    <property type="match status" value="1"/>
</dbReference>
<dbReference type="EMBL" id="ADMG01000002">
    <property type="protein sequence ID" value="EKB32354.1"/>
    <property type="molecule type" value="Genomic_DNA"/>
</dbReference>
<dbReference type="Pfam" id="PF05683">
    <property type="entry name" value="Fumerase_C"/>
    <property type="match status" value="1"/>
</dbReference>
<dbReference type="RefSeq" id="WP_005432942.1">
    <property type="nucleotide sequence ID" value="NZ_JH815513.1"/>
</dbReference>
<evidence type="ECO:0000256" key="5">
    <source>
        <dbReference type="ARBA" id="ARBA00039250"/>
    </source>
</evidence>
<evidence type="ECO:0000256" key="3">
    <source>
        <dbReference type="ARBA" id="ARBA00023239"/>
    </source>
</evidence>
<dbReference type="PANTHER" id="PTHR43351">
    <property type="entry name" value="L(+)-TARTRATE DEHYDRATASE SUBUNIT BETA"/>
    <property type="match status" value="1"/>
</dbReference>